<evidence type="ECO:0000313" key="2">
    <source>
        <dbReference type="EMBL" id="SHM57953.1"/>
    </source>
</evidence>
<proteinExistence type="predicted"/>
<dbReference type="SMART" id="SM00860">
    <property type="entry name" value="SMI1_KNR4"/>
    <property type="match status" value="1"/>
</dbReference>
<dbReference type="InterPro" id="IPR037883">
    <property type="entry name" value="Knr4/Smi1-like_sf"/>
</dbReference>
<dbReference type="SUPFAM" id="SSF160631">
    <property type="entry name" value="SMI1/KNR4-like"/>
    <property type="match status" value="1"/>
</dbReference>
<evidence type="ECO:0000313" key="3">
    <source>
        <dbReference type="Proteomes" id="UP000184184"/>
    </source>
</evidence>
<accession>A0A1M7JZ04</accession>
<gene>
    <name evidence="2" type="ORF">SAMN05216179_0511</name>
</gene>
<reference evidence="2 3" key="1">
    <citation type="submission" date="2016-11" db="EMBL/GenBank/DDBJ databases">
        <authorList>
            <person name="Jaros S."/>
            <person name="Januszkiewicz K."/>
            <person name="Wedrychowicz H."/>
        </authorList>
    </citation>
    <scope>NUCLEOTIDE SEQUENCE [LARGE SCALE GENOMIC DNA]</scope>
    <source>
        <strain evidence="2 3">CGMCC 1.10681</strain>
    </source>
</reference>
<evidence type="ECO:0000259" key="1">
    <source>
        <dbReference type="SMART" id="SM00860"/>
    </source>
</evidence>
<organism evidence="2 3">
    <name type="scientific">Gracilibacillus kekensis</name>
    <dbReference type="NCBI Taxonomy" id="1027249"/>
    <lineage>
        <taxon>Bacteria</taxon>
        <taxon>Bacillati</taxon>
        <taxon>Bacillota</taxon>
        <taxon>Bacilli</taxon>
        <taxon>Bacillales</taxon>
        <taxon>Bacillaceae</taxon>
        <taxon>Gracilibacillus</taxon>
    </lineage>
</organism>
<dbReference type="AlphaFoldDB" id="A0A1M7JZ04"/>
<keyword evidence="3" id="KW-1185">Reference proteome</keyword>
<dbReference type="Gene3D" id="3.40.1580.10">
    <property type="entry name" value="SMI1/KNR4-like"/>
    <property type="match status" value="1"/>
</dbReference>
<protein>
    <submittedName>
        <fullName evidence="2">SMI1-KNR4 cell-wall</fullName>
    </submittedName>
</protein>
<feature type="domain" description="Knr4/Smi1-like" evidence="1">
    <location>
        <begin position="8"/>
        <end position="142"/>
    </location>
</feature>
<dbReference type="EMBL" id="FRCZ01000001">
    <property type="protein sequence ID" value="SHM57953.1"/>
    <property type="molecule type" value="Genomic_DNA"/>
</dbReference>
<dbReference type="RefSeq" id="WP_073199337.1">
    <property type="nucleotide sequence ID" value="NZ_FRCZ01000001.1"/>
</dbReference>
<dbReference type="Pfam" id="PF09346">
    <property type="entry name" value="SMI1_KNR4"/>
    <property type="match status" value="1"/>
</dbReference>
<dbReference type="Proteomes" id="UP000184184">
    <property type="component" value="Unassembled WGS sequence"/>
</dbReference>
<sequence length="148" mass="17155">MNINAFGKATNESIKELEEYLGFLLPEDYKKFLNEFNGGTPKNRYSKFFVKELNQEVPLDVLYGIGVKSTFNLIECYEEFEEDMLPNSLIIGDDPGSGLIVLITDAENDGIYYWDHAFYFPQSNEEENTYKIADSFMEFINDLRNPEL</sequence>
<name>A0A1M7JZ04_9BACI</name>
<dbReference type="InterPro" id="IPR018958">
    <property type="entry name" value="Knr4/Smi1-like_dom"/>
</dbReference>
<dbReference type="OrthoDB" id="2220259at2"/>